<proteinExistence type="predicted"/>
<sequence>MGQGLVDFVLGAAVIVAPQHQLPVAVGAGLLKAGSAAIQHRSQRRAARTTAEAGQQGASQTTLDWDQLSCILSKKDGGKKRILHNLSGSAQPGRLLALMGPSGSGKTTLLNALAGQVPASAKLTLQGRINVNGVPQQKSSHAQGYVQQEDVFFSQLTVRETLSLAAELRLGVSQSTSHSQNVVDDILKRLGLTASADTVVGDAKTRGLSGGEKKRLSIACELIGSPLLLFADEPTTGLDSFQAEKVMQTLKDLAAAGHTVVTSIHQPRSSIFTMFDDVLLLTEGGCVYHGPAASALEHFSKQGFECPERYNPAEFLADLISVDYSSTNSENKTRGRVDKLLDAWAKGGGQHLPETDQSSTDSEQGQSSKPSAALQQPSQQQRRRGCSKARQVRLLLGRSWKQILRDRYTNVSRVLTNVNSAAVFGAIFWQLKRTQTSIQDRMGLLQVCAINTAMSSLIKTLNVFPTERVVVERERSKRSYAIAPYFVSKLIAESPIGAMFPLLFGSIVYPAAGLHQRASRFLRFMGLLTLESFVSSSLGLAVGAVAPSTEAALAMGPAVILIFVVFGGYYVNDKSVPRALQWIPRTSFIKHGFSGLCANELRGLTFDKDDKADVNISSGQQALQRVGFGDASPGGSARAMGRILLFNYWVTYCILKSKRPKFQPLEAPAA</sequence>
<evidence type="ECO:0000256" key="1">
    <source>
        <dbReference type="ARBA" id="ARBA00004141"/>
    </source>
</evidence>
<dbReference type="GO" id="GO:0140359">
    <property type="term" value="F:ABC-type transporter activity"/>
    <property type="evidence" value="ECO:0007669"/>
    <property type="project" value="InterPro"/>
</dbReference>
<keyword evidence="7 9" id="KW-0472">Membrane</keyword>
<dbReference type="AlphaFoldDB" id="A0AAW1RGZ8"/>
<accession>A0AAW1RGZ8</accession>
<evidence type="ECO:0000256" key="2">
    <source>
        <dbReference type="ARBA" id="ARBA00022448"/>
    </source>
</evidence>
<dbReference type="PANTHER" id="PTHR48041:SF41">
    <property type="entry name" value="ABC TRANSPORTER G FAMILY"/>
    <property type="match status" value="1"/>
</dbReference>
<gene>
    <name evidence="11" type="ORF">WJX74_004565</name>
</gene>
<evidence type="ECO:0000313" key="12">
    <source>
        <dbReference type="Proteomes" id="UP001438707"/>
    </source>
</evidence>
<evidence type="ECO:0000256" key="8">
    <source>
        <dbReference type="SAM" id="MobiDB-lite"/>
    </source>
</evidence>
<protein>
    <recommendedName>
        <fullName evidence="10">ABC transporter domain-containing protein</fullName>
    </recommendedName>
</protein>
<evidence type="ECO:0000256" key="9">
    <source>
        <dbReference type="SAM" id="Phobius"/>
    </source>
</evidence>
<dbReference type="InterPro" id="IPR050352">
    <property type="entry name" value="ABCG_transporters"/>
</dbReference>
<dbReference type="Gene3D" id="3.40.50.300">
    <property type="entry name" value="P-loop containing nucleotide triphosphate hydrolases"/>
    <property type="match status" value="1"/>
</dbReference>
<dbReference type="InterPro" id="IPR027417">
    <property type="entry name" value="P-loop_NTPase"/>
</dbReference>
<evidence type="ECO:0000256" key="3">
    <source>
        <dbReference type="ARBA" id="ARBA00022692"/>
    </source>
</evidence>
<dbReference type="InterPro" id="IPR003593">
    <property type="entry name" value="AAA+_ATPase"/>
</dbReference>
<reference evidence="11 12" key="1">
    <citation type="journal article" date="2024" name="Nat. Commun.">
        <title>Phylogenomics reveals the evolutionary origins of lichenization in chlorophyte algae.</title>
        <authorList>
            <person name="Puginier C."/>
            <person name="Libourel C."/>
            <person name="Otte J."/>
            <person name="Skaloud P."/>
            <person name="Haon M."/>
            <person name="Grisel S."/>
            <person name="Petersen M."/>
            <person name="Berrin J.G."/>
            <person name="Delaux P.M."/>
            <person name="Dal Grande F."/>
            <person name="Keller J."/>
        </authorList>
    </citation>
    <scope>NUCLEOTIDE SEQUENCE [LARGE SCALE GENOMIC DNA]</scope>
    <source>
        <strain evidence="11 12">SAG 2145</strain>
    </source>
</reference>
<dbReference type="CDD" id="cd03213">
    <property type="entry name" value="ABCG_EPDR"/>
    <property type="match status" value="1"/>
</dbReference>
<keyword evidence="5" id="KW-0067">ATP-binding</keyword>
<feature type="compositionally biased region" description="Polar residues" evidence="8">
    <location>
        <begin position="355"/>
        <end position="365"/>
    </location>
</feature>
<evidence type="ECO:0000256" key="6">
    <source>
        <dbReference type="ARBA" id="ARBA00022989"/>
    </source>
</evidence>
<evidence type="ECO:0000256" key="5">
    <source>
        <dbReference type="ARBA" id="ARBA00022840"/>
    </source>
</evidence>
<feature type="transmembrane region" description="Helical" evidence="9">
    <location>
        <begin position="494"/>
        <end position="512"/>
    </location>
</feature>
<feature type="transmembrane region" description="Helical" evidence="9">
    <location>
        <begin position="524"/>
        <end position="546"/>
    </location>
</feature>
<dbReference type="PANTHER" id="PTHR48041">
    <property type="entry name" value="ABC TRANSPORTER G FAMILY MEMBER 28"/>
    <property type="match status" value="1"/>
</dbReference>
<keyword evidence="2" id="KW-0813">Transport</keyword>
<keyword evidence="6 9" id="KW-1133">Transmembrane helix</keyword>
<keyword evidence="3 9" id="KW-0812">Transmembrane</keyword>
<feature type="compositionally biased region" description="Low complexity" evidence="8">
    <location>
        <begin position="366"/>
        <end position="380"/>
    </location>
</feature>
<dbReference type="Pfam" id="PF19055">
    <property type="entry name" value="ABC2_membrane_7"/>
    <property type="match status" value="1"/>
</dbReference>
<dbReference type="InterPro" id="IPR013525">
    <property type="entry name" value="ABC2_TM"/>
</dbReference>
<dbReference type="EMBL" id="JALJOS010000011">
    <property type="protein sequence ID" value="KAK9833017.1"/>
    <property type="molecule type" value="Genomic_DNA"/>
</dbReference>
<feature type="transmembrane region" description="Helical" evidence="9">
    <location>
        <begin position="552"/>
        <end position="571"/>
    </location>
</feature>
<dbReference type="InterPro" id="IPR003439">
    <property type="entry name" value="ABC_transporter-like_ATP-bd"/>
</dbReference>
<feature type="region of interest" description="Disordered" evidence="8">
    <location>
        <begin position="348"/>
        <end position="387"/>
    </location>
</feature>
<dbReference type="PROSITE" id="PS00211">
    <property type="entry name" value="ABC_TRANSPORTER_1"/>
    <property type="match status" value="1"/>
</dbReference>
<dbReference type="SUPFAM" id="SSF52540">
    <property type="entry name" value="P-loop containing nucleoside triphosphate hydrolases"/>
    <property type="match status" value="1"/>
</dbReference>
<comment type="subcellular location">
    <subcellularLocation>
        <location evidence="1">Membrane</location>
        <topology evidence="1">Multi-pass membrane protein</topology>
    </subcellularLocation>
</comment>
<keyword evidence="12" id="KW-1185">Reference proteome</keyword>
<dbReference type="GO" id="GO:0016020">
    <property type="term" value="C:membrane"/>
    <property type="evidence" value="ECO:0007669"/>
    <property type="project" value="UniProtKB-SubCell"/>
</dbReference>
<dbReference type="FunFam" id="3.40.50.300:FF:000903">
    <property type="entry name" value="ABC transporter G family member 7"/>
    <property type="match status" value="1"/>
</dbReference>
<comment type="caution">
    <text evidence="11">The sequence shown here is derived from an EMBL/GenBank/DDBJ whole genome shotgun (WGS) entry which is preliminary data.</text>
</comment>
<dbReference type="GO" id="GO:0005524">
    <property type="term" value="F:ATP binding"/>
    <property type="evidence" value="ECO:0007669"/>
    <property type="project" value="UniProtKB-KW"/>
</dbReference>
<keyword evidence="4" id="KW-0547">Nucleotide-binding</keyword>
<evidence type="ECO:0000256" key="4">
    <source>
        <dbReference type="ARBA" id="ARBA00022741"/>
    </source>
</evidence>
<dbReference type="GO" id="GO:0016887">
    <property type="term" value="F:ATP hydrolysis activity"/>
    <property type="evidence" value="ECO:0007669"/>
    <property type="project" value="InterPro"/>
</dbReference>
<dbReference type="Pfam" id="PF01061">
    <property type="entry name" value="ABC2_membrane"/>
    <property type="match status" value="1"/>
</dbReference>
<dbReference type="PROSITE" id="PS50893">
    <property type="entry name" value="ABC_TRANSPORTER_2"/>
    <property type="match status" value="1"/>
</dbReference>
<dbReference type="InterPro" id="IPR043926">
    <property type="entry name" value="ABCG_dom"/>
</dbReference>
<evidence type="ECO:0000259" key="10">
    <source>
        <dbReference type="PROSITE" id="PS50893"/>
    </source>
</evidence>
<feature type="domain" description="ABC transporter" evidence="10">
    <location>
        <begin position="63"/>
        <end position="308"/>
    </location>
</feature>
<dbReference type="SMART" id="SM00382">
    <property type="entry name" value="AAA"/>
    <property type="match status" value="1"/>
</dbReference>
<dbReference type="Pfam" id="PF00005">
    <property type="entry name" value="ABC_tran"/>
    <property type="match status" value="1"/>
</dbReference>
<name>A0AAW1RGZ8_9CHLO</name>
<dbReference type="Proteomes" id="UP001438707">
    <property type="component" value="Unassembled WGS sequence"/>
</dbReference>
<dbReference type="InterPro" id="IPR017871">
    <property type="entry name" value="ABC_transporter-like_CS"/>
</dbReference>
<evidence type="ECO:0000256" key="7">
    <source>
        <dbReference type="ARBA" id="ARBA00023136"/>
    </source>
</evidence>
<organism evidence="11 12">
    <name type="scientific">Apatococcus lobatus</name>
    <dbReference type="NCBI Taxonomy" id="904363"/>
    <lineage>
        <taxon>Eukaryota</taxon>
        <taxon>Viridiplantae</taxon>
        <taxon>Chlorophyta</taxon>
        <taxon>core chlorophytes</taxon>
        <taxon>Trebouxiophyceae</taxon>
        <taxon>Chlorellales</taxon>
        <taxon>Chlorellaceae</taxon>
        <taxon>Apatococcus</taxon>
    </lineage>
</organism>
<evidence type="ECO:0000313" key="11">
    <source>
        <dbReference type="EMBL" id="KAK9833017.1"/>
    </source>
</evidence>